<name>A0A813EXT5_POLGL</name>
<dbReference type="Proteomes" id="UP000654075">
    <property type="component" value="Unassembled WGS sequence"/>
</dbReference>
<sequence>MLLLLLFDVVVAIVIVVAPAAVDVVALCLCVCCGSCAACLYCYCCCRRCCCCCWCCCCRFCCCCCCCYCLYCRCCCVDDLSDERPSAKAQRGLFAKGKLGVTSEAAAPEPKTRILCGKAYKGDGEAPGQKSMPYEDWPMAEPCRRSERLLCGTSTWKPLTWAPPLRMQAQKRVPRKSQRQRMKCPGWLTYFKANAACALMLRQT</sequence>
<keyword evidence="2" id="KW-1185">Reference proteome</keyword>
<organism evidence="1 2">
    <name type="scientific">Polarella glacialis</name>
    <name type="common">Dinoflagellate</name>
    <dbReference type="NCBI Taxonomy" id="89957"/>
    <lineage>
        <taxon>Eukaryota</taxon>
        <taxon>Sar</taxon>
        <taxon>Alveolata</taxon>
        <taxon>Dinophyceae</taxon>
        <taxon>Suessiales</taxon>
        <taxon>Suessiaceae</taxon>
        <taxon>Polarella</taxon>
    </lineage>
</organism>
<dbReference type="EMBL" id="CAJNNV010019451">
    <property type="protein sequence ID" value="CAE8606562.1"/>
    <property type="molecule type" value="Genomic_DNA"/>
</dbReference>
<gene>
    <name evidence="1" type="ORF">PGLA1383_LOCUS24544</name>
</gene>
<evidence type="ECO:0000313" key="1">
    <source>
        <dbReference type="EMBL" id="CAE8606562.1"/>
    </source>
</evidence>
<comment type="caution">
    <text evidence="1">The sequence shown here is derived from an EMBL/GenBank/DDBJ whole genome shotgun (WGS) entry which is preliminary data.</text>
</comment>
<accession>A0A813EXT5</accession>
<proteinExistence type="predicted"/>
<protein>
    <submittedName>
        <fullName evidence="1">Uncharacterized protein</fullName>
    </submittedName>
</protein>
<dbReference type="AlphaFoldDB" id="A0A813EXT5"/>
<evidence type="ECO:0000313" key="2">
    <source>
        <dbReference type="Proteomes" id="UP000654075"/>
    </source>
</evidence>
<reference evidence="1" key="1">
    <citation type="submission" date="2021-02" db="EMBL/GenBank/DDBJ databases">
        <authorList>
            <person name="Dougan E. K."/>
            <person name="Rhodes N."/>
            <person name="Thang M."/>
            <person name="Chan C."/>
        </authorList>
    </citation>
    <scope>NUCLEOTIDE SEQUENCE</scope>
</reference>